<evidence type="ECO:0000259" key="9">
    <source>
        <dbReference type="SMART" id="SM01011"/>
    </source>
</evidence>
<dbReference type="SMART" id="SM01011">
    <property type="entry name" value="AMP_N"/>
    <property type="match status" value="1"/>
</dbReference>
<dbReference type="CDD" id="cd01087">
    <property type="entry name" value="Prolidase"/>
    <property type="match status" value="1"/>
</dbReference>
<dbReference type="InterPro" id="IPR000994">
    <property type="entry name" value="Pept_M24"/>
</dbReference>
<evidence type="ECO:0000256" key="7">
    <source>
        <dbReference type="ARBA" id="ARBA00023211"/>
    </source>
</evidence>
<dbReference type="InterPro" id="IPR007865">
    <property type="entry name" value="Aminopep_P_N"/>
</dbReference>
<protein>
    <recommendedName>
        <fullName evidence="4">Xaa-Pro aminopeptidase</fullName>
        <ecNumber evidence="4">3.4.11.9</ecNumber>
    </recommendedName>
</protein>
<dbReference type="Pfam" id="PF05195">
    <property type="entry name" value="AMP_N"/>
    <property type="match status" value="1"/>
</dbReference>
<comment type="cofactor">
    <cofactor evidence="2">
        <name>Mn(2+)</name>
        <dbReference type="ChEBI" id="CHEBI:29035"/>
    </cofactor>
</comment>
<reference evidence="10 11" key="1">
    <citation type="submission" date="2017-02" db="EMBL/GenBank/DDBJ databases">
        <authorList>
            <person name="Peterson S.W."/>
        </authorList>
    </citation>
    <scope>NUCLEOTIDE SEQUENCE [LARGE SCALE GENOMIC DNA]</scope>
    <source>
        <strain evidence="10 11">ATCC 700028</strain>
    </source>
</reference>
<name>A0A1T4LMR6_9FUSO</name>
<keyword evidence="10" id="KW-0031">Aminopeptidase</keyword>
<evidence type="ECO:0000256" key="6">
    <source>
        <dbReference type="ARBA" id="ARBA00022801"/>
    </source>
</evidence>
<keyword evidence="7" id="KW-0464">Manganese</keyword>
<dbReference type="STRING" id="180163.SAMN02745174_00921"/>
<dbReference type="SUPFAM" id="SSF53092">
    <property type="entry name" value="Creatinase/prolidase N-terminal domain"/>
    <property type="match status" value="1"/>
</dbReference>
<accession>A0A1T4LMR6</accession>
<evidence type="ECO:0000256" key="1">
    <source>
        <dbReference type="ARBA" id="ARBA00001424"/>
    </source>
</evidence>
<evidence type="ECO:0000256" key="5">
    <source>
        <dbReference type="ARBA" id="ARBA00022723"/>
    </source>
</evidence>
<dbReference type="RefSeq" id="WP_078693439.1">
    <property type="nucleotide sequence ID" value="NZ_FUWX01000006.1"/>
</dbReference>
<dbReference type="EMBL" id="FUWX01000006">
    <property type="protein sequence ID" value="SJZ55897.1"/>
    <property type="molecule type" value="Genomic_DNA"/>
</dbReference>
<feature type="domain" description="Aminopeptidase P N-terminal" evidence="9">
    <location>
        <begin position="2"/>
        <end position="128"/>
    </location>
</feature>
<dbReference type="EC" id="3.4.11.9" evidence="4"/>
<keyword evidence="10" id="KW-0645">Protease</keyword>
<dbReference type="AlphaFoldDB" id="A0A1T4LMR6"/>
<dbReference type="GO" id="GO:0005829">
    <property type="term" value="C:cytosol"/>
    <property type="evidence" value="ECO:0007669"/>
    <property type="project" value="TreeGrafter"/>
</dbReference>
<dbReference type="InterPro" id="IPR001131">
    <property type="entry name" value="Peptidase_M24B_aminopep-P_CS"/>
</dbReference>
<evidence type="ECO:0000313" key="10">
    <source>
        <dbReference type="EMBL" id="SJZ55897.1"/>
    </source>
</evidence>
<dbReference type="Gene3D" id="3.90.230.10">
    <property type="entry name" value="Creatinase/methionine aminopeptidase superfamily"/>
    <property type="match status" value="1"/>
</dbReference>
<dbReference type="InterPro" id="IPR052433">
    <property type="entry name" value="X-Pro_dipept-like"/>
</dbReference>
<keyword evidence="6" id="KW-0378">Hydrolase</keyword>
<comment type="similarity">
    <text evidence="3 8">Belongs to the peptidase M24B family.</text>
</comment>
<dbReference type="PANTHER" id="PTHR43226:SF4">
    <property type="entry name" value="XAA-PRO AMINOPEPTIDASE 3"/>
    <property type="match status" value="1"/>
</dbReference>
<gene>
    <name evidence="10" type="ORF">SAMN02745174_00921</name>
</gene>
<dbReference type="InterPro" id="IPR029149">
    <property type="entry name" value="Creatin/AminoP/Spt16_N"/>
</dbReference>
<dbReference type="Pfam" id="PF00557">
    <property type="entry name" value="Peptidase_M24"/>
    <property type="match status" value="1"/>
</dbReference>
<dbReference type="SUPFAM" id="SSF55920">
    <property type="entry name" value="Creatinase/aminopeptidase"/>
    <property type="match status" value="1"/>
</dbReference>
<keyword evidence="11" id="KW-1185">Reference proteome</keyword>
<evidence type="ECO:0000256" key="2">
    <source>
        <dbReference type="ARBA" id="ARBA00001936"/>
    </source>
</evidence>
<dbReference type="OrthoDB" id="9806388at2"/>
<proteinExistence type="inferred from homology"/>
<evidence type="ECO:0000256" key="4">
    <source>
        <dbReference type="ARBA" id="ARBA00012574"/>
    </source>
</evidence>
<keyword evidence="5 8" id="KW-0479">Metal-binding</keyword>
<comment type="catalytic activity">
    <reaction evidence="1">
        <text>Release of any N-terminal amino acid, including proline, that is linked to proline, even from a dipeptide or tripeptide.</text>
        <dbReference type="EC" id="3.4.11.9"/>
    </reaction>
</comment>
<dbReference type="PROSITE" id="PS00491">
    <property type="entry name" value="PROLINE_PEPTIDASE"/>
    <property type="match status" value="1"/>
</dbReference>
<organism evidence="10 11">
    <name type="scientific">Cetobacterium ceti</name>
    <dbReference type="NCBI Taxonomy" id="180163"/>
    <lineage>
        <taxon>Bacteria</taxon>
        <taxon>Fusobacteriati</taxon>
        <taxon>Fusobacteriota</taxon>
        <taxon>Fusobacteriia</taxon>
        <taxon>Fusobacteriales</taxon>
        <taxon>Fusobacteriaceae</taxon>
        <taxon>Cetobacterium</taxon>
    </lineage>
</organism>
<dbReference type="GO" id="GO:0006508">
    <property type="term" value="P:proteolysis"/>
    <property type="evidence" value="ECO:0007669"/>
    <property type="project" value="TreeGrafter"/>
</dbReference>
<sequence length="460" mass="52925">MFQKNIYIERRNALRKFFKKGIIIIPGNSESPMSYDDNCYPFVQDSTFLYFFGLNDPNFIGVLDIDNNIDYIFGKDYSIDDIIWMGPQESIANQALKVGIENFKDIDTLNSFLLNKNNILFTEQYRAENILTLSKLLKINPLEFNKFISEDLKKAIIKLRNTKSSLEIEEIEKAVNVTRDMHLEAMKTIKPGMKEYELTAALEYICTKNNCLPSFHTICTINGETLHNHSQNNILKDGDLLLLDCGARLENGYCGDMTTVFPVSGKFSPVQKQFYNILIKMFNKAEEIIKPNITYKSVHLEVCRVLLEEFKKINLVKGSIENMLEAGVYGLFLPHGLGHMLGLDVHDMENFGEDYVGYDHTSSRSNLLGLKSLRLARILEPGFVFTVEPGIYFIPELIKKYKSENKFIEYVNYDEVEKYIGQVGIRYEGDFVITESGNRRLGKTMPKTVEEIENILEKRN</sequence>
<dbReference type="GO" id="GO:0030145">
    <property type="term" value="F:manganese ion binding"/>
    <property type="evidence" value="ECO:0007669"/>
    <property type="project" value="InterPro"/>
</dbReference>
<dbReference type="InterPro" id="IPR036005">
    <property type="entry name" value="Creatinase/aminopeptidase-like"/>
</dbReference>
<dbReference type="Gene3D" id="3.40.350.10">
    <property type="entry name" value="Creatinase/prolidase N-terminal domain"/>
    <property type="match status" value="1"/>
</dbReference>
<evidence type="ECO:0000256" key="8">
    <source>
        <dbReference type="RuleBase" id="RU000590"/>
    </source>
</evidence>
<dbReference type="PANTHER" id="PTHR43226">
    <property type="entry name" value="XAA-PRO AMINOPEPTIDASE 3"/>
    <property type="match status" value="1"/>
</dbReference>
<evidence type="ECO:0000313" key="11">
    <source>
        <dbReference type="Proteomes" id="UP000191153"/>
    </source>
</evidence>
<dbReference type="Proteomes" id="UP000191153">
    <property type="component" value="Unassembled WGS sequence"/>
</dbReference>
<dbReference type="GO" id="GO:0070006">
    <property type="term" value="F:metalloaminopeptidase activity"/>
    <property type="evidence" value="ECO:0007669"/>
    <property type="project" value="InterPro"/>
</dbReference>
<evidence type="ECO:0000256" key="3">
    <source>
        <dbReference type="ARBA" id="ARBA00008766"/>
    </source>
</evidence>